<keyword evidence="6 8" id="KW-0560">Oxidoreductase</keyword>
<evidence type="ECO:0000256" key="6">
    <source>
        <dbReference type="ARBA" id="ARBA00023002"/>
    </source>
</evidence>
<comment type="catalytic activity">
    <reaction evidence="7">
        <text>(6S)-5-methyl-5,6,7,8-tetrahydrofolate + NAD(+) = (6R)-5,10-methylene-5,6,7,8-tetrahydrofolate + NADH + H(+)</text>
        <dbReference type="Rhea" id="RHEA:19821"/>
        <dbReference type="ChEBI" id="CHEBI:15378"/>
        <dbReference type="ChEBI" id="CHEBI:15636"/>
        <dbReference type="ChEBI" id="CHEBI:18608"/>
        <dbReference type="ChEBI" id="CHEBI:57540"/>
        <dbReference type="ChEBI" id="CHEBI:57945"/>
        <dbReference type="EC" id="1.5.1.54"/>
    </reaction>
    <physiologicalReaction direction="right-to-left" evidence="7">
        <dbReference type="Rhea" id="RHEA:19823"/>
    </physiologicalReaction>
</comment>
<comment type="pathway">
    <text evidence="2 8">One-carbon metabolism; tetrahydrofolate interconversion.</text>
</comment>
<evidence type="ECO:0000256" key="8">
    <source>
        <dbReference type="RuleBase" id="RU003862"/>
    </source>
</evidence>
<evidence type="ECO:0000313" key="9">
    <source>
        <dbReference type="EMBL" id="MBR8828288.1"/>
    </source>
</evidence>
<dbReference type="Proteomes" id="UP000767446">
    <property type="component" value="Unassembled WGS sequence"/>
</dbReference>
<evidence type="ECO:0000313" key="10">
    <source>
        <dbReference type="Proteomes" id="UP000767446"/>
    </source>
</evidence>
<proteinExistence type="inferred from homology"/>
<dbReference type="SUPFAM" id="SSF51730">
    <property type="entry name" value="FAD-linked oxidoreductase"/>
    <property type="match status" value="1"/>
</dbReference>
<evidence type="ECO:0000256" key="5">
    <source>
        <dbReference type="ARBA" id="ARBA00022827"/>
    </source>
</evidence>
<dbReference type="EMBL" id="JADQBC010000063">
    <property type="protein sequence ID" value="MBR8828288.1"/>
    <property type="molecule type" value="Genomic_DNA"/>
</dbReference>
<evidence type="ECO:0000256" key="7">
    <source>
        <dbReference type="ARBA" id="ARBA00048628"/>
    </source>
</evidence>
<dbReference type="Pfam" id="PF02219">
    <property type="entry name" value="MTHFR"/>
    <property type="match status" value="1"/>
</dbReference>
<evidence type="ECO:0000256" key="2">
    <source>
        <dbReference type="ARBA" id="ARBA00004777"/>
    </source>
</evidence>
<dbReference type="PANTHER" id="PTHR45754">
    <property type="entry name" value="METHYLENETETRAHYDROFOLATE REDUCTASE"/>
    <property type="match status" value="1"/>
</dbReference>
<dbReference type="GO" id="GO:0009086">
    <property type="term" value="P:methionine biosynthetic process"/>
    <property type="evidence" value="ECO:0007669"/>
    <property type="project" value="TreeGrafter"/>
</dbReference>
<evidence type="ECO:0000256" key="4">
    <source>
        <dbReference type="ARBA" id="ARBA00022630"/>
    </source>
</evidence>
<dbReference type="AlphaFoldDB" id="A0A941GVU5"/>
<dbReference type="GO" id="GO:0035999">
    <property type="term" value="P:tetrahydrofolate interconversion"/>
    <property type="evidence" value="ECO:0007669"/>
    <property type="project" value="TreeGrafter"/>
</dbReference>
<evidence type="ECO:0000256" key="3">
    <source>
        <dbReference type="ARBA" id="ARBA00006743"/>
    </source>
</evidence>
<dbReference type="Gene3D" id="3.20.20.220">
    <property type="match status" value="1"/>
</dbReference>
<comment type="cofactor">
    <cofactor evidence="1 8">
        <name>FAD</name>
        <dbReference type="ChEBI" id="CHEBI:57692"/>
    </cofactor>
</comment>
<dbReference type="GO" id="GO:0106312">
    <property type="term" value="F:methylenetetrahydrofolate reductase (NADH) activity"/>
    <property type="evidence" value="ECO:0007669"/>
    <property type="project" value="UniProtKB-EC"/>
</dbReference>
<organism evidence="9 10">
    <name type="scientific">Gomphosphaeria aponina SAG 52.96 = DSM 107014</name>
    <dbReference type="NCBI Taxonomy" id="1521640"/>
    <lineage>
        <taxon>Bacteria</taxon>
        <taxon>Bacillati</taxon>
        <taxon>Cyanobacteriota</taxon>
        <taxon>Cyanophyceae</taxon>
        <taxon>Oscillatoriophycideae</taxon>
        <taxon>Chroococcales</taxon>
        <taxon>Gomphosphaeriaceae</taxon>
        <taxon>Gomphosphaeria</taxon>
    </lineage>
</organism>
<keyword evidence="4 8" id="KW-0285">Flavoprotein</keyword>
<comment type="caution">
    <text evidence="9">The sequence shown here is derived from an EMBL/GenBank/DDBJ whole genome shotgun (WGS) entry which is preliminary data.</text>
</comment>
<reference evidence="9" key="1">
    <citation type="submission" date="2021-02" db="EMBL/GenBank/DDBJ databases">
        <title>Metagenome analyses of Stigonema ocellatum DSM 106950, Chlorogloea purpurea SAG 13.99 and Gomphosphaeria aponina DSM 107014.</title>
        <authorList>
            <person name="Marter P."/>
            <person name="Huang S."/>
        </authorList>
    </citation>
    <scope>NUCLEOTIDE SEQUENCE</scope>
    <source>
        <strain evidence="9">JP213</strain>
    </source>
</reference>
<keyword evidence="5 8" id="KW-0274">FAD</keyword>
<dbReference type="PANTHER" id="PTHR45754:SF3">
    <property type="entry name" value="METHYLENETETRAHYDROFOLATE REDUCTASE (NADPH)"/>
    <property type="match status" value="1"/>
</dbReference>
<comment type="similarity">
    <text evidence="3 8">Belongs to the methylenetetrahydrofolate reductase family.</text>
</comment>
<dbReference type="GO" id="GO:0071949">
    <property type="term" value="F:FAD binding"/>
    <property type="evidence" value="ECO:0007669"/>
    <property type="project" value="TreeGrafter"/>
</dbReference>
<dbReference type="InterPro" id="IPR029041">
    <property type="entry name" value="FAD-linked_oxidoreductase-like"/>
</dbReference>
<dbReference type="InterPro" id="IPR003171">
    <property type="entry name" value="Mehydrof_redctse-like"/>
</dbReference>
<dbReference type="GO" id="GO:0005829">
    <property type="term" value="C:cytosol"/>
    <property type="evidence" value="ECO:0007669"/>
    <property type="project" value="TreeGrafter"/>
</dbReference>
<name>A0A941GVU5_9CHRO</name>
<sequence length="296" mass="32366">MMTRFRQAVQNKEFLITAEVTPPKGGNPARMLEVAKTLKGRVHGVNITDGSRAVMRMSSVAASVILLQNGIEPICQIACRDRNVIGLQADLIGCHALGIRNILALTGDPVKAGDHQKAKSVFDLESVRLLKLIKKLNEGFDFNDKPLPDEALDLFVGAAVDPQADSWSGLQKRFERKVEAGAQFFQSQLVTDFERFNKFMEEIASGTDKPILAGIFLLKSAKNAAFIKRNVPGVHIPDATIERLGKAKDQLKEGMKIAAEQVILAKELCQGVHLMAIKTEHLVPEILELAGVAPIN</sequence>
<protein>
    <recommendedName>
        <fullName evidence="8">Methylenetetrahydrofolate reductase</fullName>
    </recommendedName>
</protein>
<dbReference type="CDD" id="cd00537">
    <property type="entry name" value="MTHFR"/>
    <property type="match status" value="1"/>
</dbReference>
<gene>
    <name evidence="9" type="ORF">DSM107014_10405</name>
</gene>
<accession>A0A941GVU5</accession>
<evidence type="ECO:0000256" key="1">
    <source>
        <dbReference type="ARBA" id="ARBA00001974"/>
    </source>
</evidence>